<sequence length="379" mass="42708">MEDRKPAPLKALTGLRCFAALNIVFFHFSDPQWFGFLAPVVNAGFISVSYFILLSGFVLAYNYAERARNGELDRKRFYEARFTRIYPIYFLSLLLSVGLLKTEYATHTPAMFWTGVVLTPLLLQGFVPAVATFMNTPAWTMSAEAVYYVIFPWLAKWKRPERIAPHLLRMSGIWALGLVPGALYIAFNPDGIAHPDRWSFGPWLSALKYTPYSHVFSFIFGVMLADLDKMIARAHPLRLWLGIAGFGGIYALLSLGPLVPYAIIHDGLLMPLFGCIVLGLAGVNPLARALGVRPLVFVGEASYCLYLLHFNLWNIVHGWQLLRLVGLSRFDPWLSYALMIALAIGALYFIEKPAQRKLREWLHATSVVKSRDEKAVRSS</sequence>
<feature type="transmembrane region" description="Helical" evidence="1">
    <location>
        <begin position="207"/>
        <end position="227"/>
    </location>
</feature>
<dbReference type="AlphaFoldDB" id="A0A2N9LNS9"/>
<feature type="transmembrane region" description="Helical" evidence="1">
    <location>
        <begin position="239"/>
        <end position="263"/>
    </location>
</feature>
<gene>
    <name evidence="3" type="ORF">SBA5_470030</name>
</gene>
<dbReference type="InterPro" id="IPR002656">
    <property type="entry name" value="Acyl_transf_3_dom"/>
</dbReference>
<feature type="transmembrane region" description="Helical" evidence="1">
    <location>
        <begin position="7"/>
        <end position="28"/>
    </location>
</feature>
<dbReference type="EMBL" id="OKRB01000105">
    <property type="protein sequence ID" value="SPE24909.1"/>
    <property type="molecule type" value="Genomic_DNA"/>
</dbReference>
<organism evidence="3 4">
    <name type="scientific">Candidatus Sulfuritelmatomonas gaucii</name>
    <dbReference type="NCBI Taxonomy" id="2043161"/>
    <lineage>
        <taxon>Bacteria</taxon>
        <taxon>Pseudomonadati</taxon>
        <taxon>Acidobacteriota</taxon>
        <taxon>Terriglobia</taxon>
        <taxon>Terriglobales</taxon>
        <taxon>Acidobacteriaceae</taxon>
        <taxon>Candidatus Sulfuritelmatomonas</taxon>
    </lineage>
</organism>
<dbReference type="GO" id="GO:0016747">
    <property type="term" value="F:acyltransferase activity, transferring groups other than amino-acyl groups"/>
    <property type="evidence" value="ECO:0007669"/>
    <property type="project" value="InterPro"/>
</dbReference>
<evidence type="ECO:0000313" key="3">
    <source>
        <dbReference type="EMBL" id="SPE24909.1"/>
    </source>
</evidence>
<keyword evidence="1" id="KW-0812">Transmembrane</keyword>
<proteinExistence type="predicted"/>
<feature type="transmembrane region" description="Helical" evidence="1">
    <location>
        <begin position="85"/>
        <end position="104"/>
    </location>
</feature>
<evidence type="ECO:0000259" key="2">
    <source>
        <dbReference type="Pfam" id="PF01757"/>
    </source>
</evidence>
<keyword evidence="3" id="KW-0012">Acyltransferase</keyword>
<feature type="transmembrane region" description="Helical" evidence="1">
    <location>
        <begin position="40"/>
        <end position="64"/>
    </location>
</feature>
<dbReference type="InterPro" id="IPR050879">
    <property type="entry name" value="Acyltransferase_3"/>
</dbReference>
<accession>A0A2N9LNS9</accession>
<dbReference type="Proteomes" id="UP000239735">
    <property type="component" value="Unassembled WGS sequence"/>
</dbReference>
<feature type="domain" description="Acyltransferase 3" evidence="2">
    <location>
        <begin position="10"/>
        <end position="349"/>
    </location>
</feature>
<feature type="transmembrane region" description="Helical" evidence="1">
    <location>
        <begin position="269"/>
        <end position="287"/>
    </location>
</feature>
<evidence type="ECO:0000256" key="1">
    <source>
        <dbReference type="SAM" id="Phobius"/>
    </source>
</evidence>
<dbReference type="PANTHER" id="PTHR23028">
    <property type="entry name" value="ACETYLTRANSFERASE"/>
    <property type="match status" value="1"/>
</dbReference>
<feature type="transmembrane region" description="Helical" evidence="1">
    <location>
        <begin position="333"/>
        <end position="350"/>
    </location>
</feature>
<keyword evidence="1" id="KW-1133">Transmembrane helix</keyword>
<reference evidence="4" key="1">
    <citation type="submission" date="2018-02" db="EMBL/GenBank/DDBJ databases">
        <authorList>
            <person name="Hausmann B."/>
        </authorList>
    </citation>
    <scope>NUCLEOTIDE SEQUENCE [LARGE SCALE GENOMIC DNA]</scope>
    <source>
        <strain evidence="4">Peat soil MAG SbA5</strain>
    </source>
</reference>
<protein>
    <submittedName>
        <fullName evidence="3">Putative acyltransferase</fullName>
    </submittedName>
</protein>
<keyword evidence="1" id="KW-0472">Membrane</keyword>
<name>A0A2N9LNS9_9BACT</name>
<evidence type="ECO:0000313" key="4">
    <source>
        <dbReference type="Proteomes" id="UP000239735"/>
    </source>
</evidence>
<dbReference type="Pfam" id="PF01757">
    <property type="entry name" value="Acyl_transf_3"/>
    <property type="match status" value="1"/>
</dbReference>
<feature type="transmembrane region" description="Helical" evidence="1">
    <location>
        <begin position="167"/>
        <end position="187"/>
    </location>
</feature>
<feature type="transmembrane region" description="Helical" evidence="1">
    <location>
        <begin position="294"/>
        <end position="313"/>
    </location>
</feature>
<keyword evidence="3" id="KW-0808">Transferase</keyword>
<feature type="transmembrane region" description="Helical" evidence="1">
    <location>
        <begin position="110"/>
        <end position="133"/>
    </location>
</feature>